<dbReference type="AlphaFoldDB" id="A0A521FAZ4"/>
<evidence type="ECO:0000313" key="3">
    <source>
        <dbReference type="EMBL" id="SMO93345.1"/>
    </source>
</evidence>
<evidence type="ECO:0000256" key="2">
    <source>
        <dbReference type="SAM" id="SignalP"/>
    </source>
</evidence>
<dbReference type="EMBL" id="FXTN01000011">
    <property type="protein sequence ID" value="SMO93345.1"/>
    <property type="molecule type" value="Genomic_DNA"/>
</dbReference>
<accession>A0A521FAZ4</accession>
<name>A0A521FAZ4_9SPHI</name>
<gene>
    <name evidence="3" type="ORF">SAMN06265348_11132</name>
</gene>
<dbReference type="OrthoDB" id="1448514at2"/>
<protein>
    <recommendedName>
        <fullName evidence="5">LTXXQ motif family protein</fullName>
    </recommendedName>
</protein>
<dbReference type="RefSeq" id="WP_142530022.1">
    <property type="nucleotide sequence ID" value="NZ_CBCSJO010000001.1"/>
</dbReference>
<reference evidence="3 4" key="1">
    <citation type="submission" date="2017-05" db="EMBL/GenBank/DDBJ databases">
        <authorList>
            <person name="Varghese N."/>
            <person name="Submissions S."/>
        </authorList>
    </citation>
    <scope>NUCLEOTIDE SEQUENCE [LARGE SCALE GENOMIC DNA]</scope>
    <source>
        <strain evidence="3 4">DSM 19036</strain>
    </source>
</reference>
<keyword evidence="4" id="KW-1185">Reference proteome</keyword>
<feature type="signal peptide" evidence="2">
    <location>
        <begin position="1"/>
        <end position="20"/>
    </location>
</feature>
<evidence type="ECO:0000313" key="4">
    <source>
        <dbReference type="Proteomes" id="UP000320300"/>
    </source>
</evidence>
<dbReference type="Proteomes" id="UP000320300">
    <property type="component" value="Unassembled WGS sequence"/>
</dbReference>
<feature type="chain" id="PRO_5022070486" description="LTXXQ motif family protein" evidence="2">
    <location>
        <begin position="21"/>
        <end position="127"/>
    </location>
</feature>
<organism evidence="3 4">
    <name type="scientific">Pedobacter westerhofensis</name>
    <dbReference type="NCBI Taxonomy" id="425512"/>
    <lineage>
        <taxon>Bacteria</taxon>
        <taxon>Pseudomonadati</taxon>
        <taxon>Bacteroidota</taxon>
        <taxon>Sphingobacteriia</taxon>
        <taxon>Sphingobacteriales</taxon>
        <taxon>Sphingobacteriaceae</taxon>
        <taxon>Pedobacter</taxon>
    </lineage>
</organism>
<evidence type="ECO:0008006" key="5">
    <source>
        <dbReference type="Google" id="ProtNLM"/>
    </source>
</evidence>
<feature type="region of interest" description="Disordered" evidence="1">
    <location>
        <begin position="105"/>
        <end position="127"/>
    </location>
</feature>
<evidence type="ECO:0000256" key="1">
    <source>
        <dbReference type="SAM" id="MobiDB-lite"/>
    </source>
</evidence>
<sequence length="127" mass="14092">MKKLFLTLAIAVMGFTASYAQTAAHHEKATPAQKAEKSTAKLQKELSLTADQKNKVYAIELDKFQKAEALHKSGHEAKSAMKDKQKAIKKDTEAKLDKVLNAEQKKKLDALQAEKKAKKDKKKADKA</sequence>
<proteinExistence type="predicted"/>
<keyword evidence="2" id="KW-0732">Signal</keyword>